<evidence type="ECO:0000256" key="10">
    <source>
        <dbReference type="ARBA" id="ARBA00023125"/>
    </source>
</evidence>
<dbReference type="InterPro" id="IPR000214">
    <property type="entry name" value="Znf_DNA_glyclase/AP_lyase"/>
</dbReference>
<dbReference type="PROSITE" id="PS01242">
    <property type="entry name" value="ZF_FPG_1"/>
    <property type="match status" value="1"/>
</dbReference>
<feature type="domain" description="FPG-type" evidence="17">
    <location>
        <begin position="277"/>
        <end position="311"/>
    </location>
</feature>
<dbReference type="Pfam" id="PF06827">
    <property type="entry name" value="zf-FPG_IleRS"/>
    <property type="match status" value="1"/>
</dbReference>
<dbReference type="AlphaFoldDB" id="A0A1F5MGQ9"/>
<evidence type="ECO:0000256" key="16">
    <source>
        <dbReference type="PROSITE-ProRule" id="PRU00391"/>
    </source>
</evidence>
<evidence type="ECO:0000256" key="9">
    <source>
        <dbReference type="ARBA" id="ARBA00022833"/>
    </source>
</evidence>
<evidence type="ECO:0000256" key="11">
    <source>
        <dbReference type="ARBA" id="ARBA00023204"/>
    </source>
</evidence>
<evidence type="ECO:0000256" key="12">
    <source>
        <dbReference type="ARBA" id="ARBA00023239"/>
    </source>
</evidence>
<dbReference type="SMART" id="SM01232">
    <property type="entry name" value="H2TH"/>
    <property type="match status" value="1"/>
</dbReference>
<comment type="cofactor">
    <cofactor evidence="2">
        <name>Zn(2+)</name>
        <dbReference type="ChEBI" id="CHEBI:29105"/>
    </cofactor>
</comment>
<gene>
    <name evidence="19" type="ORF">A3I48_03545</name>
</gene>
<dbReference type="GO" id="GO:0006284">
    <property type="term" value="P:base-excision repair"/>
    <property type="evidence" value="ECO:0007669"/>
    <property type="project" value="InterPro"/>
</dbReference>
<dbReference type="PROSITE" id="PS51068">
    <property type="entry name" value="FPG_CAT"/>
    <property type="match status" value="1"/>
</dbReference>
<evidence type="ECO:0000259" key="18">
    <source>
        <dbReference type="PROSITE" id="PS51068"/>
    </source>
</evidence>
<dbReference type="PANTHER" id="PTHR22993:SF9">
    <property type="entry name" value="FORMAMIDOPYRIMIDINE-DNA GLYCOSYLASE"/>
    <property type="match status" value="1"/>
</dbReference>
<dbReference type="InterPro" id="IPR020629">
    <property type="entry name" value="FPG_Glyclase"/>
</dbReference>
<dbReference type="InterPro" id="IPR012319">
    <property type="entry name" value="FPG_cat"/>
</dbReference>
<dbReference type="InterPro" id="IPR015886">
    <property type="entry name" value="H2TH_FPG"/>
</dbReference>
<evidence type="ECO:0000256" key="6">
    <source>
        <dbReference type="ARBA" id="ARBA00022763"/>
    </source>
</evidence>
<organism evidence="19 20">
    <name type="scientific">Candidatus Daviesbacteria bacterium RIFCSPLOWO2_02_FULL_36_7</name>
    <dbReference type="NCBI Taxonomy" id="1797792"/>
    <lineage>
        <taxon>Bacteria</taxon>
        <taxon>Candidatus Daviesiibacteriota</taxon>
    </lineage>
</organism>
<evidence type="ECO:0000256" key="15">
    <source>
        <dbReference type="ARBA" id="ARBA00044632"/>
    </source>
</evidence>
<evidence type="ECO:0000313" key="19">
    <source>
        <dbReference type="EMBL" id="OGE64558.1"/>
    </source>
</evidence>
<evidence type="ECO:0000256" key="14">
    <source>
        <dbReference type="ARBA" id="ARBA00023295"/>
    </source>
</evidence>
<dbReference type="CDD" id="cd08966">
    <property type="entry name" value="EcFpg-like_N"/>
    <property type="match status" value="1"/>
</dbReference>
<evidence type="ECO:0000256" key="1">
    <source>
        <dbReference type="ARBA" id="ARBA00001668"/>
    </source>
</evidence>
<dbReference type="InterPro" id="IPR010663">
    <property type="entry name" value="Znf_FPG/IleRS"/>
</dbReference>
<dbReference type="NCBIfam" id="NF002211">
    <property type="entry name" value="PRK01103.1"/>
    <property type="match status" value="1"/>
</dbReference>
<dbReference type="Gene3D" id="3.20.190.10">
    <property type="entry name" value="MutM-like, N-terminal"/>
    <property type="match status" value="1"/>
</dbReference>
<evidence type="ECO:0000256" key="8">
    <source>
        <dbReference type="ARBA" id="ARBA00022801"/>
    </source>
</evidence>
<dbReference type="Gene3D" id="1.10.8.50">
    <property type="match status" value="1"/>
</dbReference>
<keyword evidence="5" id="KW-0479">Metal-binding</keyword>
<keyword evidence="14" id="KW-0326">Glycosidase</keyword>
<dbReference type="GO" id="GO:0008270">
    <property type="term" value="F:zinc ion binding"/>
    <property type="evidence" value="ECO:0007669"/>
    <property type="project" value="UniProtKB-KW"/>
</dbReference>
<dbReference type="SUPFAM" id="SSF81624">
    <property type="entry name" value="N-terminal domain of MutM-like DNA repair proteins"/>
    <property type="match status" value="1"/>
</dbReference>
<keyword evidence="8" id="KW-0378">Hydrolase</keyword>
<dbReference type="InterPro" id="IPR035937">
    <property type="entry name" value="FPG_N"/>
</dbReference>
<comment type="subunit">
    <text evidence="4">Monomer.</text>
</comment>
<evidence type="ECO:0000256" key="3">
    <source>
        <dbReference type="ARBA" id="ARBA00009409"/>
    </source>
</evidence>
<dbReference type="Proteomes" id="UP000178859">
    <property type="component" value="Unassembled WGS sequence"/>
</dbReference>
<keyword evidence="6" id="KW-0227">DNA damage</keyword>
<dbReference type="FunFam" id="1.10.8.50:FF:000003">
    <property type="entry name" value="Formamidopyrimidine-DNA glycosylase"/>
    <property type="match status" value="1"/>
</dbReference>
<feature type="domain" description="Formamidopyrimidine-DNA glycosylase catalytic" evidence="18">
    <location>
        <begin position="2"/>
        <end position="151"/>
    </location>
</feature>
<evidence type="ECO:0000256" key="2">
    <source>
        <dbReference type="ARBA" id="ARBA00001947"/>
    </source>
</evidence>
<keyword evidence="7 16" id="KW-0863">Zinc-finger</keyword>
<comment type="caution">
    <text evidence="19">The sequence shown here is derived from an EMBL/GenBank/DDBJ whole genome shotgun (WGS) entry which is preliminary data.</text>
</comment>
<dbReference type="InterPro" id="IPR015887">
    <property type="entry name" value="DNA_glyclase_Znf_dom_DNA_BS"/>
</dbReference>
<evidence type="ECO:0000313" key="20">
    <source>
        <dbReference type="Proteomes" id="UP000178859"/>
    </source>
</evidence>
<dbReference type="GO" id="GO:0003684">
    <property type="term" value="F:damaged DNA binding"/>
    <property type="evidence" value="ECO:0007669"/>
    <property type="project" value="InterPro"/>
</dbReference>
<name>A0A1F5MGQ9_9BACT</name>
<comment type="catalytic activity">
    <reaction evidence="15">
        <text>2'-deoxyribonucleotide-(2'-deoxyribose 5'-phosphate)-2'-deoxyribonucleotide-DNA = a 3'-end 2'-deoxyribonucleotide-(2,3-dehydro-2,3-deoxyribose 5'-phosphate)-DNA + a 5'-end 5'-phospho-2'-deoxyribonucleoside-DNA + H(+)</text>
        <dbReference type="Rhea" id="RHEA:66592"/>
        <dbReference type="Rhea" id="RHEA-COMP:13180"/>
        <dbReference type="Rhea" id="RHEA-COMP:16897"/>
        <dbReference type="Rhea" id="RHEA-COMP:17067"/>
        <dbReference type="ChEBI" id="CHEBI:15378"/>
        <dbReference type="ChEBI" id="CHEBI:136412"/>
        <dbReference type="ChEBI" id="CHEBI:157695"/>
        <dbReference type="ChEBI" id="CHEBI:167181"/>
        <dbReference type="EC" id="4.2.99.18"/>
    </reaction>
</comment>
<dbReference type="GO" id="GO:0140078">
    <property type="term" value="F:class I DNA-(apurinic or apyrimidinic site) endonuclease activity"/>
    <property type="evidence" value="ECO:0007669"/>
    <property type="project" value="UniProtKB-EC"/>
</dbReference>
<dbReference type="SUPFAM" id="SSF46946">
    <property type="entry name" value="S13-like H2TH domain"/>
    <property type="match status" value="1"/>
</dbReference>
<keyword evidence="12" id="KW-0456">Lyase</keyword>
<protein>
    <submittedName>
        <fullName evidence="19">DNA-formamidopyrimidine glycosylase</fullName>
    </submittedName>
</protein>
<evidence type="ECO:0000256" key="13">
    <source>
        <dbReference type="ARBA" id="ARBA00023268"/>
    </source>
</evidence>
<comment type="catalytic activity">
    <reaction evidence="1">
        <text>Hydrolysis of DNA containing ring-opened 7-methylguanine residues, releasing 2,6-diamino-4-hydroxy-5-(N-methyl)formamidopyrimidine.</text>
        <dbReference type="EC" id="3.2.2.23"/>
    </reaction>
</comment>
<comment type="similarity">
    <text evidence="3">Belongs to the FPG family.</text>
</comment>
<keyword evidence="11" id="KW-0234">DNA repair</keyword>
<keyword evidence="10" id="KW-0238">DNA-binding</keyword>
<dbReference type="GO" id="GO:0034039">
    <property type="term" value="F:8-oxo-7,8-dihydroguanine DNA N-glycosylase activity"/>
    <property type="evidence" value="ECO:0007669"/>
    <property type="project" value="TreeGrafter"/>
</dbReference>
<evidence type="ECO:0000256" key="5">
    <source>
        <dbReference type="ARBA" id="ARBA00022723"/>
    </source>
</evidence>
<dbReference type="Pfam" id="PF06831">
    <property type="entry name" value="H2TH"/>
    <property type="match status" value="1"/>
</dbReference>
<dbReference type="SMART" id="SM00898">
    <property type="entry name" value="Fapy_DNA_glyco"/>
    <property type="match status" value="1"/>
</dbReference>
<dbReference type="NCBIfam" id="TIGR00577">
    <property type="entry name" value="fpg"/>
    <property type="match status" value="1"/>
</dbReference>
<dbReference type="PANTHER" id="PTHR22993">
    <property type="entry name" value="FORMAMIDOPYRIMIDINE-DNA GLYCOSYLASE"/>
    <property type="match status" value="1"/>
</dbReference>
<evidence type="ECO:0000256" key="4">
    <source>
        <dbReference type="ARBA" id="ARBA00011245"/>
    </source>
</evidence>
<dbReference type="InterPro" id="IPR010979">
    <property type="entry name" value="Ribosomal_uS13-like_H2TH"/>
</dbReference>
<dbReference type="PROSITE" id="PS51066">
    <property type="entry name" value="ZF_FPG_2"/>
    <property type="match status" value="1"/>
</dbReference>
<keyword evidence="9" id="KW-0862">Zinc</keyword>
<evidence type="ECO:0000259" key="17">
    <source>
        <dbReference type="PROSITE" id="PS51066"/>
    </source>
</evidence>
<accession>A0A1F5MGQ9</accession>
<reference evidence="19 20" key="1">
    <citation type="journal article" date="2016" name="Nat. Commun.">
        <title>Thousands of microbial genomes shed light on interconnected biogeochemical processes in an aquifer system.</title>
        <authorList>
            <person name="Anantharaman K."/>
            <person name="Brown C.T."/>
            <person name="Hug L.A."/>
            <person name="Sharon I."/>
            <person name="Castelle C.J."/>
            <person name="Probst A.J."/>
            <person name="Thomas B.C."/>
            <person name="Singh A."/>
            <person name="Wilkins M.J."/>
            <person name="Karaoz U."/>
            <person name="Brodie E.L."/>
            <person name="Williams K.H."/>
            <person name="Hubbard S.S."/>
            <person name="Banfield J.F."/>
        </authorList>
    </citation>
    <scope>NUCLEOTIDE SEQUENCE [LARGE SCALE GENOMIC DNA]</scope>
</reference>
<dbReference type="EMBL" id="MFDT01000055">
    <property type="protein sequence ID" value="OGE64558.1"/>
    <property type="molecule type" value="Genomic_DNA"/>
</dbReference>
<dbReference type="Pfam" id="PF01149">
    <property type="entry name" value="Fapy_DNA_glyco"/>
    <property type="match status" value="1"/>
</dbReference>
<evidence type="ECO:0000256" key="7">
    <source>
        <dbReference type="ARBA" id="ARBA00022771"/>
    </source>
</evidence>
<sequence length="316" mass="35495">MPELPEVEIIKLGLQKRIIGAKIQKIQVLSLKSFIGKPNLAEGQKVLNIWRRAKILGIDLSSNQSSAISSQTKNKKNLKAEDRRLTTLLFHLKMSGQLIWKGESGKGKGDRFIGGHPTVDMLGKMPNTHTRVIFSFSGGSHLYFNDQRKFGWVRVVDSGQLTVDSSLKKLGPEPLEREFSWQILKQNLLKHPNMPVKVAIMDQSVVAGVGNIYANEACFDAKIDPRIKVNSLTDKQFQVLLYGIVKALEEGIKRGGSTRAHFVDPEGHKGYFLDYAFVYGRDKHKCRVCGTEIKKITLGGRGTYFCPSCQRKYIIH</sequence>
<dbReference type="SUPFAM" id="SSF57716">
    <property type="entry name" value="Glucocorticoid receptor-like (DNA-binding domain)"/>
    <property type="match status" value="1"/>
</dbReference>
<proteinExistence type="inferred from homology"/>
<keyword evidence="13" id="KW-0511">Multifunctional enzyme</keyword>